<name>A0A8X6PFV6_NEPPI</name>
<dbReference type="AlphaFoldDB" id="A0A8X6PFV6"/>
<protein>
    <submittedName>
        <fullName evidence="1">Uncharacterized protein</fullName>
    </submittedName>
</protein>
<reference evidence="1" key="1">
    <citation type="submission" date="2020-08" db="EMBL/GenBank/DDBJ databases">
        <title>Multicomponent nature underlies the extraordinary mechanical properties of spider dragline silk.</title>
        <authorList>
            <person name="Kono N."/>
            <person name="Nakamura H."/>
            <person name="Mori M."/>
            <person name="Yoshida Y."/>
            <person name="Ohtoshi R."/>
            <person name="Malay A.D."/>
            <person name="Moran D.A.P."/>
            <person name="Tomita M."/>
            <person name="Numata K."/>
            <person name="Arakawa K."/>
        </authorList>
    </citation>
    <scope>NUCLEOTIDE SEQUENCE</scope>
</reference>
<keyword evidence="2" id="KW-1185">Reference proteome</keyword>
<comment type="caution">
    <text evidence="1">The sequence shown here is derived from an EMBL/GenBank/DDBJ whole genome shotgun (WGS) entry which is preliminary data.</text>
</comment>
<evidence type="ECO:0000313" key="1">
    <source>
        <dbReference type="EMBL" id="GFT64378.1"/>
    </source>
</evidence>
<dbReference type="Proteomes" id="UP000887013">
    <property type="component" value="Unassembled WGS sequence"/>
</dbReference>
<organism evidence="1 2">
    <name type="scientific">Nephila pilipes</name>
    <name type="common">Giant wood spider</name>
    <name type="synonym">Nephila maculata</name>
    <dbReference type="NCBI Taxonomy" id="299642"/>
    <lineage>
        <taxon>Eukaryota</taxon>
        <taxon>Metazoa</taxon>
        <taxon>Ecdysozoa</taxon>
        <taxon>Arthropoda</taxon>
        <taxon>Chelicerata</taxon>
        <taxon>Arachnida</taxon>
        <taxon>Araneae</taxon>
        <taxon>Araneomorphae</taxon>
        <taxon>Entelegynae</taxon>
        <taxon>Araneoidea</taxon>
        <taxon>Nephilidae</taxon>
        <taxon>Nephila</taxon>
    </lineage>
</organism>
<dbReference type="EMBL" id="BMAW01019619">
    <property type="protein sequence ID" value="GFT64378.1"/>
    <property type="molecule type" value="Genomic_DNA"/>
</dbReference>
<proteinExistence type="predicted"/>
<sequence length="102" mass="12143">MCLEKKKLENSNLKWTILRINLWTFQLKDRSIKESMLINSLVKASTTEVGFRQRTARRKPFESHHTDANFGVILELLVMIWRQAKKVCDQKYIEEKISETLF</sequence>
<evidence type="ECO:0000313" key="2">
    <source>
        <dbReference type="Proteomes" id="UP000887013"/>
    </source>
</evidence>
<accession>A0A8X6PFV6</accession>
<gene>
    <name evidence="1" type="ORF">NPIL_162501</name>
</gene>